<dbReference type="GO" id="GO:0032131">
    <property type="term" value="F:alkylated DNA binding"/>
    <property type="evidence" value="ECO:0007669"/>
    <property type="project" value="TreeGrafter"/>
</dbReference>
<keyword evidence="4" id="KW-0234">DNA repair</keyword>
<dbReference type="InterPro" id="IPR011257">
    <property type="entry name" value="DNA_glycosylase"/>
</dbReference>
<organism evidence="7">
    <name type="scientific">uncultured Solirubrobacterales bacterium</name>
    <dbReference type="NCBI Taxonomy" id="768556"/>
    <lineage>
        <taxon>Bacteria</taxon>
        <taxon>Bacillati</taxon>
        <taxon>Actinomycetota</taxon>
        <taxon>Thermoleophilia</taxon>
        <taxon>Solirubrobacterales</taxon>
        <taxon>environmental samples</taxon>
    </lineage>
</organism>
<comment type="catalytic activity">
    <reaction evidence="1">
        <text>Hydrolysis of alkylated DNA, releasing 3-methyladenine, 3-methylguanine, 7-methylguanine and 7-methyladenine.</text>
        <dbReference type="EC" id="3.2.2.21"/>
    </reaction>
</comment>
<dbReference type="GO" id="GO:0032993">
    <property type="term" value="C:protein-DNA complex"/>
    <property type="evidence" value="ECO:0007669"/>
    <property type="project" value="TreeGrafter"/>
</dbReference>
<feature type="domain" description="HhH-GPD" evidence="6">
    <location>
        <begin position="148"/>
        <end position="290"/>
    </location>
</feature>
<dbReference type="Gene3D" id="1.10.340.30">
    <property type="entry name" value="Hypothetical protein, domain 2"/>
    <property type="match status" value="1"/>
</dbReference>
<evidence type="ECO:0000259" key="6">
    <source>
        <dbReference type="Pfam" id="PF00730"/>
    </source>
</evidence>
<dbReference type="GO" id="GO:0005737">
    <property type="term" value="C:cytoplasm"/>
    <property type="evidence" value="ECO:0007669"/>
    <property type="project" value="TreeGrafter"/>
</dbReference>
<dbReference type="EMBL" id="CADCVU010000124">
    <property type="protein sequence ID" value="CAA9504192.1"/>
    <property type="molecule type" value="Genomic_DNA"/>
</dbReference>
<feature type="region of interest" description="Disordered" evidence="5">
    <location>
        <begin position="1"/>
        <end position="25"/>
    </location>
</feature>
<proteinExistence type="predicted"/>
<name>A0A6J4SSM0_9ACTN</name>
<feature type="region of interest" description="Disordered" evidence="5">
    <location>
        <begin position="317"/>
        <end position="346"/>
    </location>
</feature>
<dbReference type="GO" id="GO:0006307">
    <property type="term" value="P:DNA alkylation repair"/>
    <property type="evidence" value="ECO:0007669"/>
    <property type="project" value="TreeGrafter"/>
</dbReference>
<evidence type="ECO:0000256" key="3">
    <source>
        <dbReference type="ARBA" id="ARBA00022763"/>
    </source>
</evidence>
<sequence>MASAPAPVAPAARARGRSRPPRAAGGTACVLELDVRPPGLYRLPSAGRDGTMRRRPDGALERLLHVGEEPVCARAWAQSGAVRLRIEASSRAAAERGAERMRFALGLDHDLRAFQRRFAREPLLGPVIRRRPWLRPWRTPAPFQALAWAVCEQLIEFERATAIQRRLVWRYGRVSDCGQLRCAPSARDVADRAPAELEACGLTGTRAIALRRVARLAAGTRLDLDHRHEPAWRALRTVSGIGSWTCEKLAFHGQGRDDQLPAGDLAYIKLVGHLAGLGRRATEEEVREFFVPYGEHAALAGIYLLAGNLASLSLPPAASAGRHGRARGPAPSAARATAPVPAADRW</sequence>
<evidence type="ECO:0000256" key="4">
    <source>
        <dbReference type="ARBA" id="ARBA00023204"/>
    </source>
</evidence>
<dbReference type="InterPro" id="IPR003265">
    <property type="entry name" value="HhH-GPD_domain"/>
</dbReference>
<protein>
    <recommendedName>
        <fullName evidence="2">DNA-3-methyladenine glycosylase II</fullName>
        <ecNumber evidence="2">3.2.2.21</ecNumber>
    </recommendedName>
</protein>
<feature type="compositionally biased region" description="Low complexity" evidence="5">
    <location>
        <begin position="1"/>
        <end position="13"/>
    </location>
</feature>
<dbReference type="PANTHER" id="PTHR43003">
    <property type="entry name" value="DNA-3-METHYLADENINE GLYCOSYLASE"/>
    <property type="match status" value="1"/>
</dbReference>
<evidence type="ECO:0000313" key="7">
    <source>
        <dbReference type="EMBL" id="CAA9504192.1"/>
    </source>
</evidence>
<dbReference type="GO" id="GO:0043916">
    <property type="term" value="F:DNA-7-methylguanine glycosylase activity"/>
    <property type="evidence" value="ECO:0007669"/>
    <property type="project" value="TreeGrafter"/>
</dbReference>
<dbReference type="InterPro" id="IPR051912">
    <property type="entry name" value="Alkylbase_DNA_Glycosylase/TA"/>
</dbReference>
<reference evidence="7" key="1">
    <citation type="submission" date="2020-02" db="EMBL/GenBank/DDBJ databases">
        <authorList>
            <person name="Meier V. D."/>
        </authorList>
    </citation>
    <scope>NUCLEOTIDE SEQUENCE</scope>
    <source>
        <strain evidence="7">AVDCRST_MAG45</strain>
    </source>
</reference>
<dbReference type="SUPFAM" id="SSF48150">
    <property type="entry name" value="DNA-glycosylase"/>
    <property type="match status" value="1"/>
</dbReference>
<evidence type="ECO:0000256" key="2">
    <source>
        <dbReference type="ARBA" id="ARBA00012000"/>
    </source>
</evidence>
<evidence type="ECO:0000256" key="5">
    <source>
        <dbReference type="SAM" id="MobiDB-lite"/>
    </source>
</evidence>
<dbReference type="InterPro" id="IPR023170">
    <property type="entry name" value="HhH_base_excis_C"/>
</dbReference>
<dbReference type="Pfam" id="PF00730">
    <property type="entry name" value="HhH-GPD"/>
    <property type="match status" value="1"/>
</dbReference>
<accession>A0A6J4SSM0</accession>
<dbReference type="EC" id="3.2.2.21" evidence="2"/>
<keyword evidence="3" id="KW-0227">DNA damage</keyword>
<dbReference type="GO" id="GO:0008725">
    <property type="term" value="F:DNA-3-methyladenine glycosylase activity"/>
    <property type="evidence" value="ECO:0007669"/>
    <property type="project" value="TreeGrafter"/>
</dbReference>
<dbReference type="PANTHER" id="PTHR43003:SF13">
    <property type="entry name" value="DNA-3-METHYLADENINE GLYCOSYLASE 2"/>
    <property type="match status" value="1"/>
</dbReference>
<dbReference type="AlphaFoldDB" id="A0A6J4SSM0"/>
<gene>
    <name evidence="7" type="ORF">AVDCRST_MAG45-1493</name>
</gene>
<dbReference type="GO" id="GO:0006285">
    <property type="term" value="P:base-excision repair, AP site formation"/>
    <property type="evidence" value="ECO:0007669"/>
    <property type="project" value="TreeGrafter"/>
</dbReference>
<evidence type="ECO:0000256" key="1">
    <source>
        <dbReference type="ARBA" id="ARBA00000086"/>
    </source>
</evidence>
<dbReference type="Gene3D" id="1.10.1670.10">
    <property type="entry name" value="Helix-hairpin-Helix base-excision DNA repair enzymes (C-terminal)"/>
    <property type="match status" value="1"/>
</dbReference>